<feature type="compositionally biased region" description="Basic and acidic residues" evidence="1">
    <location>
        <begin position="122"/>
        <end position="145"/>
    </location>
</feature>
<reference evidence="2 3" key="1">
    <citation type="submission" date="2018-07" db="EMBL/GenBank/DDBJ databases">
        <title>Genomic Encyclopedia of Type Strains, Phase III (KMG-III): the genomes of soil and plant-associated and newly described type strains.</title>
        <authorList>
            <person name="Whitman W."/>
        </authorList>
    </citation>
    <scope>NUCLEOTIDE SEQUENCE [LARGE SCALE GENOMIC DNA]</scope>
    <source>
        <strain evidence="2 3">CECT 8333</strain>
    </source>
</reference>
<dbReference type="InterPro" id="IPR016787">
    <property type="entry name" value="UCP021328"/>
</dbReference>
<gene>
    <name evidence="2" type="ORF">DFP94_102170</name>
</gene>
<accession>A0A369BLC3</accession>
<proteinExistence type="predicted"/>
<feature type="compositionally biased region" description="Basic residues" evidence="1">
    <location>
        <begin position="146"/>
        <end position="160"/>
    </location>
</feature>
<dbReference type="Pfam" id="PF11208">
    <property type="entry name" value="DUF2992"/>
    <property type="match status" value="1"/>
</dbReference>
<protein>
    <submittedName>
        <fullName evidence="2">DUF2992 family protein</fullName>
    </submittedName>
</protein>
<evidence type="ECO:0000256" key="1">
    <source>
        <dbReference type="SAM" id="MobiDB-lite"/>
    </source>
</evidence>
<sequence length="160" mass="18520">MSVTFPLGMSVVPLLNKRGIYMKLTVFYEGKFWVGVIEEMAEGKLKVYRHIFGGEPKDPEIWQFVIHDMLPVMDALSRSTGVKGMKEAAGGRINPKRLARLTAREMDNRGISTFAQKALKQEYEQRKKEKASTGREERERQEALKRERKVLKAKQRHRGR</sequence>
<feature type="region of interest" description="Disordered" evidence="1">
    <location>
        <begin position="122"/>
        <end position="160"/>
    </location>
</feature>
<dbReference type="Proteomes" id="UP000253090">
    <property type="component" value="Unassembled WGS sequence"/>
</dbReference>
<organism evidence="2 3">
    <name type="scientific">Fontibacillus phaseoli</name>
    <dbReference type="NCBI Taxonomy" id="1416533"/>
    <lineage>
        <taxon>Bacteria</taxon>
        <taxon>Bacillati</taxon>
        <taxon>Bacillota</taxon>
        <taxon>Bacilli</taxon>
        <taxon>Bacillales</taxon>
        <taxon>Paenibacillaceae</taxon>
        <taxon>Fontibacillus</taxon>
    </lineage>
</organism>
<dbReference type="AlphaFoldDB" id="A0A369BLC3"/>
<dbReference type="PIRSF" id="PIRSF021328">
    <property type="entry name" value="UCP021328"/>
    <property type="match status" value="1"/>
</dbReference>
<evidence type="ECO:0000313" key="3">
    <source>
        <dbReference type="Proteomes" id="UP000253090"/>
    </source>
</evidence>
<comment type="caution">
    <text evidence="2">The sequence shown here is derived from an EMBL/GenBank/DDBJ whole genome shotgun (WGS) entry which is preliminary data.</text>
</comment>
<name>A0A369BLC3_9BACL</name>
<keyword evidence="3" id="KW-1185">Reference proteome</keyword>
<dbReference type="EMBL" id="QPJW01000002">
    <property type="protein sequence ID" value="RCX21418.1"/>
    <property type="molecule type" value="Genomic_DNA"/>
</dbReference>
<evidence type="ECO:0000313" key="2">
    <source>
        <dbReference type="EMBL" id="RCX21418.1"/>
    </source>
</evidence>